<proteinExistence type="predicted"/>
<reference evidence="2" key="1">
    <citation type="journal article" date="2023" name="Science">
        <title>Genome structures resolve the early diversification of teleost fishes.</title>
        <authorList>
            <person name="Parey E."/>
            <person name="Louis A."/>
            <person name="Montfort J."/>
            <person name="Bouchez O."/>
            <person name="Roques C."/>
            <person name="Iampietro C."/>
            <person name="Lluch J."/>
            <person name="Castinel A."/>
            <person name="Donnadieu C."/>
            <person name="Desvignes T."/>
            <person name="Floi Bucao C."/>
            <person name="Jouanno E."/>
            <person name="Wen M."/>
            <person name="Mejri S."/>
            <person name="Dirks R."/>
            <person name="Jansen H."/>
            <person name="Henkel C."/>
            <person name="Chen W.J."/>
            <person name="Zahm M."/>
            <person name="Cabau C."/>
            <person name="Klopp C."/>
            <person name="Thompson A.W."/>
            <person name="Robinson-Rechavi M."/>
            <person name="Braasch I."/>
            <person name="Lecointre G."/>
            <person name="Bobe J."/>
            <person name="Postlethwait J.H."/>
            <person name="Berthelot C."/>
            <person name="Roest Crollius H."/>
            <person name="Guiguen Y."/>
        </authorList>
    </citation>
    <scope>NUCLEOTIDE SEQUENCE</scope>
    <source>
        <strain evidence="2">WJC10195</strain>
    </source>
</reference>
<dbReference type="Proteomes" id="UP001152622">
    <property type="component" value="Chromosome 18"/>
</dbReference>
<keyword evidence="3" id="KW-1185">Reference proteome</keyword>
<sequence>MQFLFDIRRRRPGPVRAKQLHLSAVLFTFEFLNKGLWPGVPAQGERVKGEAGKALGRTESSRFSASNAPDCDNYPHTPGQRQKRTKKALFNYSAATF</sequence>
<comment type="caution">
    <text evidence="2">The sequence shown here is derived from an EMBL/GenBank/DDBJ whole genome shotgun (WGS) entry which is preliminary data.</text>
</comment>
<dbReference type="EMBL" id="JAINUF010000018">
    <property type="protein sequence ID" value="KAJ8338486.1"/>
    <property type="molecule type" value="Genomic_DNA"/>
</dbReference>
<evidence type="ECO:0000313" key="2">
    <source>
        <dbReference type="EMBL" id="KAJ8338486.1"/>
    </source>
</evidence>
<gene>
    <name evidence="2" type="ORF">SKAU_G00374520</name>
</gene>
<evidence type="ECO:0000313" key="3">
    <source>
        <dbReference type="Proteomes" id="UP001152622"/>
    </source>
</evidence>
<accession>A0A9Q1EGP3</accession>
<feature type="region of interest" description="Disordered" evidence="1">
    <location>
        <begin position="48"/>
        <end position="85"/>
    </location>
</feature>
<name>A0A9Q1EGP3_SYNKA</name>
<dbReference type="AlphaFoldDB" id="A0A9Q1EGP3"/>
<organism evidence="2 3">
    <name type="scientific">Synaphobranchus kaupii</name>
    <name type="common">Kaup's arrowtooth eel</name>
    <dbReference type="NCBI Taxonomy" id="118154"/>
    <lineage>
        <taxon>Eukaryota</taxon>
        <taxon>Metazoa</taxon>
        <taxon>Chordata</taxon>
        <taxon>Craniata</taxon>
        <taxon>Vertebrata</taxon>
        <taxon>Euteleostomi</taxon>
        <taxon>Actinopterygii</taxon>
        <taxon>Neopterygii</taxon>
        <taxon>Teleostei</taxon>
        <taxon>Anguilliformes</taxon>
        <taxon>Synaphobranchidae</taxon>
        <taxon>Synaphobranchus</taxon>
    </lineage>
</organism>
<evidence type="ECO:0000256" key="1">
    <source>
        <dbReference type="SAM" id="MobiDB-lite"/>
    </source>
</evidence>
<protein>
    <submittedName>
        <fullName evidence="2">Uncharacterized protein</fullName>
    </submittedName>
</protein>